<protein>
    <submittedName>
        <fullName evidence="1">Uncharacterized protein</fullName>
    </submittedName>
</protein>
<gene>
    <name evidence="1" type="ORF">MENTE1834_LOCUS8996</name>
</gene>
<name>A0ACB0Y932_MELEN</name>
<dbReference type="Proteomes" id="UP001497535">
    <property type="component" value="Unassembled WGS sequence"/>
</dbReference>
<keyword evidence="2" id="KW-1185">Reference proteome</keyword>
<dbReference type="EMBL" id="CAVMJV010000008">
    <property type="protein sequence ID" value="CAK5036328.1"/>
    <property type="molecule type" value="Genomic_DNA"/>
</dbReference>
<proteinExistence type="predicted"/>
<accession>A0ACB0Y932</accession>
<sequence>MFGLLAYEMGGINGEMFNDGENDMGYIENPVRARFRSRRSCLPPSCVGNCYSGNCAYWCNLCYGK</sequence>
<evidence type="ECO:0000313" key="1">
    <source>
        <dbReference type="EMBL" id="CAK5036328.1"/>
    </source>
</evidence>
<comment type="caution">
    <text evidence="1">The sequence shown here is derived from an EMBL/GenBank/DDBJ whole genome shotgun (WGS) entry which is preliminary data.</text>
</comment>
<reference evidence="1" key="1">
    <citation type="submission" date="2023-11" db="EMBL/GenBank/DDBJ databases">
        <authorList>
            <person name="Poullet M."/>
        </authorList>
    </citation>
    <scope>NUCLEOTIDE SEQUENCE</scope>
    <source>
        <strain evidence="1">E1834</strain>
    </source>
</reference>
<organism evidence="1 2">
    <name type="scientific">Meloidogyne enterolobii</name>
    <name type="common">Root-knot nematode worm</name>
    <name type="synonym">Meloidogyne mayaguensis</name>
    <dbReference type="NCBI Taxonomy" id="390850"/>
    <lineage>
        <taxon>Eukaryota</taxon>
        <taxon>Metazoa</taxon>
        <taxon>Ecdysozoa</taxon>
        <taxon>Nematoda</taxon>
        <taxon>Chromadorea</taxon>
        <taxon>Rhabditida</taxon>
        <taxon>Tylenchina</taxon>
        <taxon>Tylenchomorpha</taxon>
        <taxon>Tylenchoidea</taxon>
        <taxon>Meloidogynidae</taxon>
        <taxon>Meloidogyninae</taxon>
        <taxon>Meloidogyne</taxon>
    </lineage>
</organism>
<evidence type="ECO:0000313" key="2">
    <source>
        <dbReference type="Proteomes" id="UP001497535"/>
    </source>
</evidence>